<dbReference type="PANTHER" id="PTHR23253:SF53">
    <property type="entry name" value="EUKARYOTIC TRANSLATION INITIATION FACTOR ISOFORM 4G-1"/>
    <property type="match status" value="1"/>
</dbReference>
<evidence type="ECO:0000256" key="2">
    <source>
        <dbReference type="ARBA" id="ARBA00022540"/>
    </source>
</evidence>
<dbReference type="PROSITE" id="PS51366">
    <property type="entry name" value="MI"/>
    <property type="match status" value="1"/>
</dbReference>
<dbReference type="Proteomes" id="UP000188354">
    <property type="component" value="Chromosome LG08"/>
</dbReference>
<evidence type="ECO:0000256" key="3">
    <source>
        <dbReference type="ARBA" id="ARBA00022845"/>
    </source>
</evidence>
<protein>
    <recommendedName>
        <fullName evidence="5">MI domain-containing protein</fullName>
    </recommendedName>
</protein>
<dbReference type="PANTHER" id="PTHR23253">
    <property type="entry name" value="EUKARYOTIC TRANSLATION INITIATION FACTOR 4 GAMMA"/>
    <property type="match status" value="1"/>
</dbReference>
<dbReference type="SUPFAM" id="SSF48371">
    <property type="entry name" value="ARM repeat"/>
    <property type="match status" value="2"/>
</dbReference>
<reference evidence="6 7" key="1">
    <citation type="journal article" date="2017" name="Plant Biotechnol. J.">
        <title>A comprehensive draft genome sequence for lupin (Lupinus angustifolius), an emerging health food: insights into plant-microbe interactions and legume evolution.</title>
        <authorList>
            <person name="Hane J.K."/>
            <person name="Ming Y."/>
            <person name="Kamphuis L.G."/>
            <person name="Nelson M.N."/>
            <person name="Garg G."/>
            <person name="Atkins C.A."/>
            <person name="Bayer P.E."/>
            <person name="Bravo A."/>
            <person name="Bringans S."/>
            <person name="Cannon S."/>
            <person name="Edwards D."/>
            <person name="Foley R."/>
            <person name="Gao L.L."/>
            <person name="Harrison M.J."/>
            <person name="Huang W."/>
            <person name="Hurgobin B."/>
            <person name="Li S."/>
            <person name="Liu C.W."/>
            <person name="McGrath A."/>
            <person name="Morahan G."/>
            <person name="Murray J."/>
            <person name="Weller J."/>
            <person name="Jian J."/>
            <person name="Singh K.B."/>
        </authorList>
    </citation>
    <scope>NUCLEOTIDE SEQUENCE [LARGE SCALE GENOMIC DNA]</scope>
    <source>
        <strain evidence="7">cv. Tanjil</strain>
        <tissue evidence="6">Whole plant</tissue>
    </source>
</reference>
<evidence type="ECO:0000313" key="6">
    <source>
        <dbReference type="EMBL" id="OIW07123.1"/>
    </source>
</evidence>
<gene>
    <name evidence="6" type="ORF">TanjilG_10096</name>
</gene>
<organism evidence="6 7">
    <name type="scientific">Lupinus angustifolius</name>
    <name type="common">Narrow-leaved blue lupine</name>
    <dbReference type="NCBI Taxonomy" id="3871"/>
    <lineage>
        <taxon>Eukaryota</taxon>
        <taxon>Viridiplantae</taxon>
        <taxon>Streptophyta</taxon>
        <taxon>Embryophyta</taxon>
        <taxon>Tracheophyta</taxon>
        <taxon>Spermatophyta</taxon>
        <taxon>Magnoliopsida</taxon>
        <taxon>eudicotyledons</taxon>
        <taxon>Gunneridae</taxon>
        <taxon>Pentapetalae</taxon>
        <taxon>rosids</taxon>
        <taxon>fabids</taxon>
        <taxon>Fabales</taxon>
        <taxon>Fabaceae</taxon>
        <taxon>Papilionoideae</taxon>
        <taxon>50 kb inversion clade</taxon>
        <taxon>genistoids sensu lato</taxon>
        <taxon>core genistoids</taxon>
        <taxon>Genisteae</taxon>
        <taxon>Lupinus</taxon>
    </lineage>
</organism>
<dbReference type="InterPro" id="IPR003891">
    <property type="entry name" value="Initiation_fac_eIF4g_MI"/>
</dbReference>
<dbReference type="STRING" id="3871.A0A1J7I2T0"/>
<dbReference type="Pfam" id="PF02854">
    <property type="entry name" value="MIF4G"/>
    <property type="match status" value="1"/>
</dbReference>
<evidence type="ECO:0000256" key="4">
    <source>
        <dbReference type="ARBA" id="ARBA00022917"/>
    </source>
</evidence>
<evidence type="ECO:0000256" key="1">
    <source>
        <dbReference type="ARBA" id="ARBA00005775"/>
    </source>
</evidence>
<feature type="domain" description="MI" evidence="5">
    <location>
        <begin position="198"/>
        <end position="320"/>
    </location>
</feature>
<dbReference type="Pfam" id="PF02847">
    <property type="entry name" value="MA3"/>
    <property type="match status" value="1"/>
</dbReference>
<dbReference type="GO" id="GO:0006417">
    <property type="term" value="P:regulation of translation"/>
    <property type="evidence" value="ECO:0007669"/>
    <property type="project" value="UniProtKB-KW"/>
</dbReference>
<dbReference type="EMBL" id="CM007368">
    <property type="protein sequence ID" value="OIW07123.1"/>
    <property type="molecule type" value="Genomic_DNA"/>
</dbReference>
<dbReference type="AlphaFoldDB" id="A0A1J7I2T0"/>
<dbReference type="GO" id="GO:0003743">
    <property type="term" value="F:translation initiation factor activity"/>
    <property type="evidence" value="ECO:0007669"/>
    <property type="project" value="UniProtKB-KW"/>
</dbReference>
<dbReference type="GO" id="GO:0016281">
    <property type="term" value="C:eukaryotic translation initiation factor 4F complex"/>
    <property type="evidence" value="ECO:0007669"/>
    <property type="project" value="TreeGrafter"/>
</dbReference>
<dbReference type="InterPro" id="IPR003890">
    <property type="entry name" value="MIF4G-like_typ-3"/>
</dbReference>
<keyword evidence="3" id="KW-0810">Translation regulation</keyword>
<dbReference type="GO" id="GO:0003729">
    <property type="term" value="F:mRNA binding"/>
    <property type="evidence" value="ECO:0007669"/>
    <property type="project" value="TreeGrafter"/>
</dbReference>
<dbReference type="InterPro" id="IPR016024">
    <property type="entry name" value="ARM-type_fold"/>
</dbReference>
<keyword evidence="4" id="KW-0648">Protein biosynthesis</keyword>
<proteinExistence type="inferred from homology"/>
<dbReference type="Gramene" id="OIW07123">
    <property type="protein sequence ID" value="OIW07123"/>
    <property type="gene ID" value="TanjilG_10096"/>
</dbReference>
<keyword evidence="2" id="KW-0396">Initiation factor</keyword>
<name>A0A1J7I2T0_LUPAN</name>
<comment type="similarity">
    <text evidence="1">Belongs to the eukaryotic initiation factor 4G family.</text>
</comment>
<sequence>MNGVPIIGDRLQKFNMLKEFITVIFNKAVEDTAYCAIYAKLLSDLNKNLAPLPSLKPFGKDITVKRILPNIFQSCLKAADKKLIPLGNIPFIVELFNQKLVPEWIVHQVLNHLLGISWLPTEYIDALCQLLNSIGKRLDKSPKSLKVINDMHFRRLKEFSTNTLLPSKLRFMVCDVLNLRANKWYRFSDPDLIRNDSLLHGKVFSFLEEYFSDMDSVDVVRCVKCLFSPAYHPDIVKEAILLGLSSSPPCVEGVMDFLMCLFISYTFSARDIVEGCLLFASLVDDIAIDFPESPSNFGEIIAELVMAGCLDFMALRDIFREVVLCNFPDLIYGSFLSVMSRYTLHDFLSIDLESLKE</sequence>
<dbReference type="SMART" id="SM00544">
    <property type="entry name" value="MA3"/>
    <property type="match status" value="1"/>
</dbReference>
<accession>A0A1J7I2T0</accession>
<keyword evidence="7" id="KW-1185">Reference proteome</keyword>
<dbReference type="SMART" id="SM00543">
    <property type="entry name" value="MIF4G"/>
    <property type="match status" value="1"/>
</dbReference>
<evidence type="ECO:0000259" key="5">
    <source>
        <dbReference type="PROSITE" id="PS51366"/>
    </source>
</evidence>
<dbReference type="Gene3D" id="1.25.40.180">
    <property type="match status" value="3"/>
</dbReference>
<evidence type="ECO:0000313" key="7">
    <source>
        <dbReference type="Proteomes" id="UP000188354"/>
    </source>
</evidence>